<dbReference type="SUPFAM" id="SSF49842">
    <property type="entry name" value="TNF-like"/>
    <property type="match status" value="1"/>
</dbReference>
<evidence type="ECO:0000256" key="3">
    <source>
        <dbReference type="ARBA" id="ARBA00022729"/>
    </source>
</evidence>
<proteinExistence type="predicted"/>
<dbReference type="PANTHER" id="PTHR22923:SF93">
    <property type="entry name" value="COMPLEMENT C1Q-LIKE PROTEIN 4"/>
    <property type="match status" value="1"/>
</dbReference>
<dbReference type="Gene3D" id="2.60.120.40">
    <property type="match status" value="1"/>
</dbReference>
<dbReference type="EMBL" id="UYJE01007254">
    <property type="protein sequence ID" value="VDI53072.1"/>
    <property type="molecule type" value="Genomic_DNA"/>
</dbReference>
<gene>
    <name evidence="6" type="ORF">MGAL_10B044812</name>
</gene>
<protein>
    <recommendedName>
        <fullName evidence="5">C1q domain-containing protein</fullName>
    </recommendedName>
</protein>
<dbReference type="PRINTS" id="PR00007">
    <property type="entry name" value="COMPLEMNTC1Q"/>
</dbReference>
<dbReference type="InterPro" id="IPR008983">
    <property type="entry name" value="Tumour_necrosis_fac-like_dom"/>
</dbReference>
<feature type="chain" id="PRO_5032918345" description="C1q domain-containing protein" evidence="4">
    <location>
        <begin position="23"/>
        <end position="179"/>
    </location>
</feature>
<comment type="subcellular location">
    <subcellularLocation>
        <location evidence="1">Secreted</location>
    </subcellularLocation>
</comment>
<dbReference type="GO" id="GO:0005576">
    <property type="term" value="C:extracellular region"/>
    <property type="evidence" value="ECO:0007669"/>
    <property type="project" value="UniProtKB-SubCell"/>
</dbReference>
<dbReference type="OrthoDB" id="6154955at2759"/>
<dbReference type="InterPro" id="IPR050822">
    <property type="entry name" value="Cerebellin_Synaptic_Org"/>
</dbReference>
<dbReference type="SMART" id="SM00110">
    <property type="entry name" value="C1Q"/>
    <property type="match status" value="1"/>
</dbReference>
<organism evidence="6 7">
    <name type="scientific">Mytilus galloprovincialis</name>
    <name type="common">Mediterranean mussel</name>
    <dbReference type="NCBI Taxonomy" id="29158"/>
    <lineage>
        <taxon>Eukaryota</taxon>
        <taxon>Metazoa</taxon>
        <taxon>Spiralia</taxon>
        <taxon>Lophotrochozoa</taxon>
        <taxon>Mollusca</taxon>
        <taxon>Bivalvia</taxon>
        <taxon>Autobranchia</taxon>
        <taxon>Pteriomorphia</taxon>
        <taxon>Mytilida</taxon>
        <taxon>Mytiloidea</taxon>
        <taxon>Mytilidae</taxon>
        <taxon>Mytilinae</taxon>
        <taxon>Mytilus</taxon>
    </lineage>
</organism>
<dbReference type="PANTHER" id="PTHR22923">
    <property type="entry name" value="CEREBELLIN-RELATED"/>
    <property type="match status" value="1"/>
</dbReference>
<keyword evidence="2" id="KW-0964">Secreted</keyword>
<evidence type="ECO:0000256" key="4">
    <source>
        <dbReference type="SAM" id="SignalP"/>
    </source>
</evidence>
<evidence type="ECO:0000259" key="5">
    <source>
        <dbReference type="PROSITE" id="PS50871"/>
    </source>
</evidence>
<dbReference type="InterPro" id="IPR001073">
    <property type="entry name" value="C1q_dom"/>
</dbReference>
<evidence type="ECO:0000313" key="6">
    <source>
        <dbReference type="EMBL" id="VDI53072.1"/>
    </source>
</evidence>
<accession>A0A8B6FP60</accession>
<reference evidence="6" key="1">
    <citation type="submission" date="2018-11" db="EMBL/GenBank/DDBJ databases">
        <authorList>
            <person name="Alioto T."/>
            <person name="Alioto T."/>
        </authorList>
    </citation>
    <scope>NUCLEOTIDE SEQUENCE</scope>
</reference>
<comment type="caution">
    <text evidence="6">The sequence shown here is derived from an EMBL/GenBank/DDBJ whole genome shotgun (WGS) entry which is preliminary data.</text>
</comment>
<evidence type="ECO:0000256" key="2">
    <source>
        <dbReference type="ARBA" id="ARBA00022525"/>
    </source>
</evidence>
<evidence type="ECO:0000256" key="1">
    <source>
        <dbReference type="ARBA" id="ARBA00004613"/>
    </source>
</evidence>
<feature type="domain" description="C1q" evidence="5">
    <location>
        <begin position="43"/>
        <end position="179"/>
    </location>
</feature>
<sequence length="179" mass="19819">MLTCQTILIFLAMSLPFIACSSKSCVMDILDDFEQMKVDVARSKAVKPAFFAALTPHFTLTEINAVLKFDDVKVNRGEAYDPSTGVFTARVPGLYHFSCMILANHRAVVHYQLNKNDQPYILGYSHKGLAADSSTISAVMELAVGDRVFVKHRHTRASEVVFGAAHTSFSGYFIHEITP</sequence>
<dbReference type="Pfam" id="PF00386">
    <property type="entry name" value="C1q"/>
    <property type="match status" value="1"/>
</dbReference>
<name>A0A8B6FP60_MYTGA</name>
<keyword evidence="7" id="KW-1185">Reference proteome</keyword>
<evidence type="ECO:0000313" key="7">
    <source>
        <dbReference type="Proteomes" id="UP000596742"/>
    </source>
</evidence>
<dbReference type="AlphaFoldDB" id="A0A8B6FP60"/>
<keyword evidence="3 4" id="KW-0732">Signal</keyword>
<dbReference type="Proteomes" id="UP000596742">
    <property type="component" value="Unassembled WGS sequence"/>
</dbReference>
<feature type="signal peptide" evidence="4">
    <location>
        <begin position="1"/>
        <end position="22"/>
    </location>
</feature>
<dbReference type="PROSITE" id="PS50871">
    <property type="entry name" value="C1Q"/>
    <property type="match status" value="1"/>
</dbReference>